<reference evidence="1 2" key="1">
    <citation type="submission" date="2021-01" db="EMBL/GenBank/DDBJ databases">
        <title>Whole genome shotgun sequence of Cellulomonas oligotrophica NBRC 109435.</title>
        <authorList>
            <person name="Komaki H."/>
            <person name="Tamura T."/>
        </authorList>
    </citation>
    <scope>NUCLEOTIDE SEQUENCE [LARGE SCALE GENOMIC DNA]</scope>
    <source>
        <strain evidence="1 2">NBRC 109435</strain>
    </source>
</reference>
<protein>
    <recommendedName>
        <fullName evidence="3">DUF1905 domain-containing protein</fullName>
    </recommendedName>
</protein>
<keyword evidence="2" id="KW-1185">Reference proteome</keyword>
<organism evidence="1 2">
    <name type="scientific">Cellulomonas oligotrophica</name>
    <dbReference type="NCBI Taxonomy" id="931536"/>
    <lineage>
        <taxon>Bacteria</taxon>
        <taxon>Bacillati</taxon>
        <taxon>Actinomycetota</taxon>
        <taxon>Actinomycetes</taxon>
        <taxon>Micrococcales</taxon>
        <taxon>Cellulomonadaceae</taxon>
        <taxon>Cellulomonas</taxon>
    </lineage>
</organism>
<comment type="caution">
    <text evidence="1">The sequence shown here is derived from an EMBL/GenBank/DDBJ whole genome shotgun (WGS) entry which is preliminary data.</text>
</comment>
<evidence type="ECO:0000313" key="1">
    <source>
        <dbReference type="EMBL" id="GIG30889.1"/>
    </source>
</evidence>
<dbReference type="InterPro" id="IPR037079">
    <property type="entry name" value="AF2212/PG0164-like_sf"/>
</dbReference>
<sequence>MRPVGDYRFDAPLWRTENGSWVFVTVPFDVADAIDEASHGAQRGFGSVRVEAVLGPTTWRTSLFPDKRLESFVLPVKRPVREAAGVDDGDVVHVELTLLDA</sequence>
<accession>A0ABQ4D592</accession>
<dbReference type="Pfam" id="PF08922">
    <property type="entry name" value="DUF1905"/>
    <property type="match status" value="1"/>
</dbReference>
<name>A0ABQ4D592_9CELL</name>
<dbReference type="EMBL" id="BONN01000001">
    <property type="protein sequence ID" value="GIG30889.1"/>
    <property type="molecule type" value="Genomic_DNA"/>
</dbReference>
<evidence type="ECO:0008006" key="3">
    <source>
        <dbReference type="Google" id="ProtNLM"/>
    </source>
</evidence>
<gene>
    <name evidence="1" type="ORF">Col01nite_00480</name>
</gene>
<dbReference type="InterPro" id="IPR015018">
    <property type="entry name" value="DUF1905"/>
</dbReference>
<dbReference type="Gene3D" id="2.40.30.100">
    <property type="entry name" value="AF2212/PG0164-like"/>
    <property type="match status" value="1"/>
</dbReference>
<dbReference type="Proteomes" id="UP000618382">
    <property type="component" value="Unassembled WGS sequence"/>
</dbReference>
<dbReference type="SUPFAM" id="SSF141694">
    <property type="entry name" value="AF2212/PG0164-like"/>
    <property type="match status" value="1"/>
</dbReference>
<proteinExistence type="predicted"/>
<evidence type="ECO:0000313" key="2">
    <source>
        <dbReference type="Proteomes" id="UP000618382"/>
    </source>
</evidence>